<gene>
    <name evidence="3" type="ORF">BSAL_09325</name>
</gene>
<dbReference type="Pfam" id="PF14649">
    <property type="entry name" value="Spatacsin_C"/>
    <property type="match status" value="1"/>
</dbReference>
<organism evidence="3 4">
    <name type="scientific">Bodo saltans</name>
    <name type="common">Flagellated protozoan</name>
    <dbReference type="NCBI Taxonomy" id="75058"/>
    <lineage>
        <taxon>Eukaryota</taxon>
        <taxon>Discoba</taxon>
        <taxon>Euglenozoa</taxon>
        <taxon>Kinetoplastea</taxon>
        <taxon>Metakinetoplastina</taxon>
        <taxon>Eubodonida</taxon>
        <taxon>Bodonidae</taxon>
        <taxon>Bodo</taxon>
    </lineage>
</organism>
<evidence type="ECO:0000313" key="4">
    <source>
        <dbReference type="Proteomes" id="UP000051952"/>
    </source>
</evidence>
<dbReference type="VEuPathDB" id="TriTrypDB:BSAL_09325"/>
<feature type="region of interest" description="Disordered" evidence="1">
    <location>
        <begin position="814"/>
        <end position="840"/>
    </location>
</feature>
<protein>
    <recommendedName>
        <fullName evidence="2">Spatacsin C-terminal domain-containing protein</fullName>
    </recommendedName>
</protein>
<evidence type="ECO:0000256" key="1">
    <source>
        <dbReference type="SAM" id="MobiDB-lite"/>
    </source>
</evidence>
<evidence type="ECO:0000259" key="2">
    <source>
        <dbReference type="Pfam" id="PF14649"/>
    </source>
</evidence>
<sequence>MLFLVSACGIRIVSTHTLRDVLAPSHNTTARKFRTGVSDCARVFCGDELQDEQSTYVAWDTLGRATSSKKQRLFRTDRPHSLHGLSPTDVRRIAVVEDNISVVCRSGETLLLSPHGTLIDHQNIFIEPSTQKKTGLALHVGRPPLPSHVVELVVYRSDSGTTTAPSTTISGCRAWFATSSIDRDSLLRNEIRFDVSAIAIRLCELNEWDSTHVQDTTLRIALQESPEQVYTSIEEVFLRETLAGGASALTALVYSPGKARVTAMSADITIRPISSLQLLCRLVRVVCSKFDHCPDDIQARSTLRVLMTTTIRVATLLLHHRACAHQHNVEESATPTALEKYTNVLQKIGVPLVDIANITPPTATMFMSIDDHDGADPSFADIGAAVREASQDVADDELLVANDVYVLSSVIHGLRVGIEHVPEGTPIVIASSALPWFTRVCDYGVLPAVVSTIVGKIPVTEKQAPNKASPVKLQQSLLLQHQYQQQQRTTEKSTTLPAAPTVTTEVSTPSTWATFAQYVCALLQDKSRGVASICLQLRGMTHDLSPSLLEMVSSVIIREAAPAASNKPAGGGLKSPKAAANTQTTTTTTAADLLDVGGLLVSNYNVWQLAHLQRVVGFIVMERVVQASALPSTTTTTTSTTTPPGGVETQQLLVQCNELLSKVYGRTRAAQWWGTLYHKTSKDSIRSLAITALSQLHQISSGTTGTTDVAVEGDEGQDENETKTFFSTIEAIMSTIPEAIRPVASEGTLSRVVHSRLLFSHGAFITDRKGMATSAMPHNTSFLLLHEEDGDGDDGGDGSEAYQGDYQQRVRDLAARAGQKPRPQGEKLRPQQTISGPKDVVDVHAPTPTSFITSSTKLGATRPLLPLYDPQQGGESIVLGSLAMLKPTQPLPYTDFALEWVHWSTFDAPAPQIESGGGRCPSLFEPPLTPWDSVALEQLLFLRRDSQVSESALRKVLLQQLLPGACRDEAHRQLTRESHLFSVMNYCFRHFDVEAFMWICSALFHSQGGEDHHHHHQHHESDFVYIRGIILSTLHVIELELRATPESATLLNMQSGWCRCALHLLGLTSTSKGVAAFEGQGGEQLLEDTLKPWGALLPLLLSKTNSAEVDGEIRQAVVGHVLRHLSSAVPTATVRLCSTLLQASPEAWRRVKLQEALMLEDGHENETIPAPQLEALLQFFALQSVSGGALEDDDGGMHHRVDELQLFGQWLASTSAALVLLPTTDNNESDASSPPKHILAASTSFERLLETLRHTLATTTRSISIHPLLPSILSLLTPPHSSHVNISDLTKEIATRRDDGAELIANVTVSSAKSTEAAATAATEHTTQTSTMTTTSLRELLVGSACALGATHNNEFWTFRLRTNRDDSSEVIFRRVDGSSSSSTSAAAATTMALTTASVANFVLNPSAQKATQESIRTVIEQLPRWSAVPPLVKVSEPADDVSVDMWALILDGRPLSAYQRWVASKPTSMDQRFMISAARAIAFQQHSRLELHASIAAFLQLVDTQEFERFLLDCSVLARVSGLVVPGDDAPTAASGKGSVAAIMPALTAARHLTMLSPPIAGLPRSQEEQSAIRMLLDALEASNATAAVTSSGSATNIRGKLLTVHFVATYQSPSAALSYFFDRIATGHMTSGDWASTLTVAWACGISTEQWISLPHNVASKATTPMLMYATQTHATVSSGTSSNSNNSGGEVQPCGLSVCDMRDWARRHHLPADHHHNNESVQHAALLLETIATGQSNHESQGIAADDNERSAAQQQRSLTVASNCAAVLVANDKNVLPRAVVVLRYIASIAHQLGVVSSAESAAASIRDRAAAAAAPTTSPSQHAKWTGRDDEDVMQVLLAVMKSRDVAISCATRTSLKSLWHDHYESQEDDEVAAATTTSSTLSVLDVVEPMLLLHEALLNQTYGAALRVLASLTEALSECELDAEVISLFLFQLAQLHLLPNAATSSDHHGGDSDLDDDGDGDDDDAHLHANLFNALGVILKALEQWRHVALSAPIVTWLRVSLLVSDGDVPTASARCKATAAAFLCCRPILKLLMDVLEDPSRGSQITAPQVMMACLNRHPKLAAECLQELSSTVDGLPSASSGSTPQQQQRVAGPFVVAVRLVEDMMFHSGLFSCEAEHAQLLQVSLDAAVNAIPSSTSLALNALVHCLLSHTTTDETTVTLCSHLVNAALSSLATRCAPSSELSPLAMENISNCDAFLRAIHEHLPCEGSSVPKVVYRILLGTIAETDEAKQIAATFANAPLTRNPLLSSEVITAVLPVARHRPPLRAWLRRHFATDISTIAPPSSEASAASSAAPMDDDPIAFVEDYVSGDIIDEAKALMDRAEALHTQQQQHSGTSSDGSSARIALQRDQDTLLWKCTSSVLSRCMQENGIQQLVPFLATFPTNPLSANNALASLQQLLNQSVFCILRSHYVPLMHDISQRLFARDKKYPTALGDFELSLTQFFFVAAADIPATQQYQQANFFGLGEASGWLCKERILAICSMLQQLQPLLDAARSLNKHNANSVDESPPGTPPSSRPQQPLAGVTNLVSAFAESIIAQCNRFQSFVKLPSRSHYPRLFLEPLVMMLVHGYWILQRHFDEGLAAILTKELLCVMNVCGHDGDLEQMRRIVFAVGDIGVLEYVVNCIPVSQLVTLANSSPDFQLQPLHRSTMRVAIMSFFDRLSRQEDFLSVSRVEMTTLYANFRHFTALGDRLEHEAHHMLQGFIAQHSTQKKGLLDSQKDALRRQNRMLDEIDTRFLSAANFFVQDSQFERSLACIRDLYLIQVQKKTSSIKVLGLEQEQAVQVMANQLDNAQDVIAVGYGYQITDHADWAAVLYRQVVHRGKKDIFTAYRAQAVSLSPSVRKALIDMWRADTASHKDSAKKQAWQWLDDEMQRNSGQ</sequence>
<name>A0A0S4JCL6_BODSA</name>
<accession>A0A0S4JCL6</accession>
<feature type="domain" description="Spatacsin C-terminal" evidence="2">
    <location>
        <begin position="2590"/>
        <end position="2858"/>
    </location>
</feature>
<evidence type="ECO:0000313" key="3">
    <source>
        <dbReference type="EMBL" id="CUG87239.1"/>
    </source>
</evidence>
<proteinExistence type="predicted"/>
<keyword evidence="4" id="KW-1185">Reference proteome</keyword>
<dbReference type="Proteomes" id="UP000051952">
    <property type="component" value="Unassembled WGS sequence"/>
</dbReference>
<reference evidence="4" key="1">
    <citation type="submission" date="2015-09" db="EMBL/GenBank/DDBJ databases">
        <authorList>
            <consortium name="Pathogen Informatics"/>
        </authorList>
    </citation>
    <scope>NUCLEOTIDE SEQUENCE [LARGE SCALE GENOMIC DNA]</scope>
    <source>
        <strain evidence="4">Lake Konstanz</strain>
    </source>
</reference>
<dbReference type="EMBL" id="CYKH01001477">
    <property type="protein sequence ID" value="CUG87239.1"/>
    <property type="molecule type" value="Genomic_DNA"/>
</dbReference>
<feature type="region of interest" description="Disordered" evidence="1">
    <location>
        <begin position="2511"/>
        <end position="2531"/>
    </location>
</feature>
<dbReference type="InterPro" id="IPR028107">
    <property type="entry name" value="Spatacsin_C_dom"/>
</dbReference>